<feature type="transmembrane region" description="Helical" evidence="2">
    <location>
        <begin position="230"/>
        <end position="250"/>
    </location>
</feature>
<feature type="region of interest" description="Disordered" evidence="1">
    <location>
        <begin position="59"/>
        <end position="170"/>
    </location>
</feature>
<evidence type="ECO:0000313" key="4">
    <source>
        <dbReference type="Proteomes" id="UP000253562"/>
    </source>
</evidence>
<evidence type="ECO:0000256" key="1">
    <source>
        <dbReference type="SAM" id="MobiDB-lite"/>
    </source>
</evidence>
<dbReference type="EMBL" id="QPEX01000011">
    <property type="protein sequence ID" value="RCS52794.1"/>
    <property type="molecule type" value="Genomic_DNA"/>
</dbReference>
<keyword evidence="2" id="KW-1133">Transmembrane helix</keyword>
<keyword evidence="2" id="KW-0472">Membrane</keyword>
<sequence length="283" mass="30129">MADEFFYKTSPNEDEQGPIDAKTLKNLAKNGVIRPQSMLRRGNRDWVVAASVKGLFPEPPAESVPEAIPFEPAPAAPITPKSAKTGGMSFPDLAAPKSAPEAPLGLDSLMVGGKKPSSQPTKESPAEAKQPAPMATPVKTQATSGEAPPAASIPGTEPNPFASDSQARVQTPRRASGGLGSLFNFDVMIAPTVIRILFLLAVALVMLGWLASTAFMFIEILSRGGGIGEYIVASFFALLGLVVVFIYIIFFRICAEASLVFFQIHNNVRDILELMEDKSGVID</sequence>
<organism evidence="3 4">
    <name type="scientific">Bremerella cremea</name>
    <dbReference type="NCBI Taxonomy" id="1031537"/>
    <lineage>
        <taxon>Bacteria</taxon>
        <taxon>Pseudomonadati</taxon>
        <taxon>Planctomycetota</taxon>
        <taxon>Planctomycetia</taxon>
        <taxon>Pirellulales</taxon>
        <taxon>Pirellulaceae</taxon>
        <taxon>Bremerella</taxon>
    </lineage>
</organism>
<dbReference type="OrthoDB" id="285777at2"/>
<comment type="caution">
    <text evidence="3">The sequence shown here is derived from an EMBL/GenBank/DDBJ whole genome shotgun (WGS) entry which is preliminary data.</text>
</comment>
<dbReference type="InterPro" id="IPR025557">
    <property type="entry name" value="DUF4282"/>
</dbReference>
<proteinExistence type="predicted"/>
<name>A0A368KV60_9BACT</name>
<evidence type="ECO:0000313" key="3">
    <source>
        <dbReference type="EMBL" id="RCS52794.1"/>
    </source>
</evidence>
<keyword evidence="2" id="KW-0812">Transmembrane</keyword>
<dbReference type="Pfam" id="PF14110">
    <property type="entry name" value="DUF4282"/>
    <property type="match status" value="1"/>
</dbReference>
<evidence type="ECO:0000256" key="2">
    <source>
        <dbReference type="SAM" id="Phobius"/>
    </source>
</evidence>
<reference evidence="3 4" key="1">
    <citation type="submission" date="2018-07" db="EMBL/GenBank/DDBJ databases">
        <title>Comparative genomes isolates from brazilian mangrove.</title>
        <authorList>
            <person name="De Araujo J.E."/>
            <person name="Taketani R.G."/>
            <person name="Silva M.C.P."/>
            <person name="Lourenco M.V."/>
            <person name="Oliveira V.M."/>
            <person name="Andreote F.D."/>
        </authorList>
    </citation>
    <scope>NUCLEOTIDE SEQUENCE [LARGE SCALE GENOMIC DNA]</scope>
    <source>
        <strain evidence="3 4">HEX PRIS-MGV</strain>
    </source>
</reference>
<feature type="transmembrane region" description="Helical" evidence="2">
    <location>
        <begin position="196"/>
        <end position="218"/>
    </location>
</feature>
<dbReference type="RefSeq" id="WP_114368219.1">
    <property type="nucleotide sequence ID" value="NZ_QPEX01000011.1"/>
</dbReference>
<gene>
    <name evidence="3" type="ORF">DTL42_08135</name>
</gene>
<accession>A0A368KV60</accession>
<dbReference type="AlphaFoldDB" id="A0A368KV60"/>
<protein>
    <submittedName>
        <fullName evidence="3">DUF4282 domain-containing protein</fullName>
    </submittedName>
</protein>
<dbReference type="Proteomes" id="UP000253562">
    <property type="component" value="Unassembled WGS sequence"/>
</dbReference>